<dbReference type="SUPFAM" id="SSF53649">
    <property type="entry name" value="Alkaline phosphatase-like"/>
    <property type="match status" value="1"/>
</dbReference>
<dbReference type="PANTHER" id="PTHR45953:SF1">
    <property type="entry name" value="IDURONATE 2-SULFATASE"/>
    <property type="match status" value="1"/>
</dbReference>
<reference evidence="9 10" key="1">
    <citation type="journal article" date="2010" name="J. Bacteriol.">
        <title>Genome sequence of Lentisphaera araneosa HTCC2155T, the type species of the order Lentisphaerales in the phylum Lentisphaerae.</title>
        <authorList>
            <person name="Thrash J.C."/>
            <person name="Cho J.C."/>
            <person name="Vergin K.L."/>
            <person name="Morris R.M."/>
            <person name="Giovannoni S.J."/>
        </authorList>
    </citation>
    <scope>NUCLEOTIDE SEQUENCE [LARGE SCALE GENOMIC DNA]</scope>
    <source>
        <strain evidence="9 10">HTCC2155</strain>
    </source>
</reference>
<dbReference type="PANTHER" id="PTHR45953">
    <property type="entry name" value="IDURONATE 2-SULFATASE"/>
    <property type="match status" value="1"/>
</dbReference>
<name>A6DJE6_9BACT</name>
<evidence type="ECO:0000313" key="9">
    <source>
        <dbReference type="EMBL" id="EDM28020.1"/>
    </source>
</evidence>
<dbReference type="EMBL" id="ABCK01000006">
    <property type="protein sequence ID" value="EDM28020.1"/>
    <property type="molecule type" value="Genomic_DNA"/>
</dbReference>
<dbReference type="GO" id="GO:0004423">
    <property type="term" value="F:iduronate-2-sulfatase activity"/>
    <property type="evidence" value="ECO:0007669"/>
    <property type="project" value="InterPro"/>
</dbReference>
<keyword evidence="6" id="KW-0106">Calcium</keyword>
<comment type="similarity">
    <text evidence="2">Belongs to the sulfatase family.</text>
</comment>
<comment type="cofactor">
    <cofactor evidence="1">
        <name>Ca(2+)</name>
        <dbReference type="ChEBI" id="CHEBI:29108"/>
    </cofactor>
</comment>
<dbReference type="AlphaFoldDB" id="A6DJE6"/>
<dbReference type="GO" id="GO:0005737">
    <property type="term" value="C:cytoplasm"/>
    <property type="evidence" value="ECO:0007669"/>
    <property type="project" value="TreeGrafter"/>
</dbReference>
<feature type="chain" id="PRO_5002692293" evidence="7">
    <location>
        <begin position="19"/>
        <end position="574"/>
    </location>
</feature>
<protein>
    <submittedName>
        <fullName evidence="9">Iduronate sulfatase</fullName>
    </submittedName>
</protein>
<evidence type="ECO:0000256" key="7">
    <source>
        <dbReference type="SAM" id="SignalP"/>
    </source>
</evidence>
<dbReference type="InterPro" id="IPR017850">
    <property type="entry name" value="Alkaline_phosphatase_core_sf"/>
</dbReference>
<dbReference type="Proteomes" id="UP000004947">
    <property type="component" value="Unassembled WGS sequence"/>
</dbReference>
<gene>
    <name evidence="9" type="ORF">LNTAR_11726</name>
</gene>
<accession>A6DJE6</accession>
<evidence type="ECO:0000256" key="3">
    <source>
        <dbReference type="ARBA" id="ARBA00022723"/>
    </source>
</evidence>
<comment type="caution">
    <text evidence="9">The sequence shown here is derived from an EMBL/GenBank/DDBJ whole genome shotgun (WGS) entry which is preliminary data.</text>
</comment>
<dbReference type="STRING" id="313628.LNTAR_11726"/>
<feature type="domain" description="Sulfatase N-terminal" evidence="8">
    <location>
        <begin position="24"/>
        <end position="390"/>
    </location>
</feature>
<proteinExistence type="inferred from homology"/>
<dbReference type="InterPro" id="IPR000917">
    <property type="entry name" value="Sulfatase_N"/>
</dbReference>
<keyword evidence="4 7" id="KW-0732">Signal</keyword>
<dbReference type="eggNOG" id="COG3119">
    <property type="taxonomic scope" value="Bacteria"/>
</dbReference>
<evidence type="ECO:0000259" key="8">
    <source>
        <dbReference type="Pfam" id="PF00884"/>
    </source>
</evidence>
<keyword evidence="3" id="KW-0479">Metal-binding</keyword>
<keyword evidence="5" id="KW-0378">Hydrolase</keyword>
<dbReference type="Gene3D" id="3.40.720.10">
    <property type="entry name" value="Alkaline Phosphatase, subunit A"/>
    <property type="match status" value="1"/>
</dbReference>
<organism evidence="9 10">
    <name type="scientific">Lentisphaera araneosa HTCC2155</name>
    <dbReference type="NCBI Taxonomy" id="313628"/>
    <lineage>
        <taxon>Bacteria</taxon>
        <taxon>Pseudomonadati</taxon>
        <taxon>Lentisphaerota</taxon>
        <taxon>Lentisphaeria</taxon>
        <taxon>Lentisphaerales</taxon>
        <taxon>Lentisphaeraceae</taxon>
        <taxon>Lentisphaera</taxon>
    </lineage>
</organism>
<evidence type="ECO:0000256" key="1">
    <source>
        <dbReference type="ARBA" id="ARBA00001913"/>
    </source>
</evidence>
<dbReference type="CDD" id="cd16030">
    <property type="entry name" value="iduronate-2-sulfatase"/>
    <property type="match status" value="1"/>
</dbReference>
<dbReference type="Pfam" id="PF00884">
    <property type="entry name" value="Sulfatase"/>
    <property type="match status" value="1"/>
</dbReference>
<evidence type="ECO:0000256" key="4">
    <source>
        <dbReference type="ARBA" id="ARBA00022729"/>
    </source>
</evidence>
<sequence>MKFIYFLITALIFNSSFAEDAKKPNVLFISIDDMNHWISAMREYQAIYDYPAYKTPNIDRLLARGMFFTNAHVPGGSCKPSRVSVFTGVAVSKHGVYRNPHTWQLAPMFKNRDDVSIMQRFRKEGYFVAGGGKNFHTYHPDSWDEHIQTEERDPKGREADMVLKKQFHEANKAYEVERKRQMKALTIKDKSKADAIKWGPLDCPPEAMPDAFMVDYIIRKLNEKRDQPFFLGCGFTKPHLAWAVPRKYFDMYPLDEIPTPVVKENDIDDLGKQGQSMAGGQTHDFMVKSGLWTSAIQGYLASCTFVDDQIGRLLDAIDASPEKDNTIIMLWSDHGWHFGDKGHWKKFATWEETTHIPMGIIAPGLSKAGQKTHRPVNAIDLYPTLLDLCGFEPNPELDGHSLVPLLKNPDREWDYPSLTTHSRGYNTVRTEKWRLIEYPKDNEMELYDHSNDPLEHNNLINNPEYAKVVAELKAMMPKTNAPEIVEIEKTIDNIQRDLLGKKIRGPIYTKASKAGREAALSSERGKEHAAVKKVILDIISQAKADGAYDESKIRTELVGTNNNKRYYEKAGDKK</sequence>
<keyword evidence="10" id="KW-1185">Reference proteome</keyword>
<feature type="signal peptide" evidence="7">
    <location>
        <begin position="1"/>
        <end position="18"/>
    </location>
</feature>
<evidence type="ECO:0000313" key="10">
    <source>
        <dbReference type="Proteomes" id="UP000004947"/>
    </source>
</evidence>
<dbReference type="GO" id="GO:0046872">
    <property type="term" value="F:metal ion binding"/>
    <property type="evidence" value="ECO:0007669"/>
    <property type="project" value="UniProtKB-KW"/>
</dbReference>
<evidence type="ECO:0000256" key="6">
    <source>
        <dbReference type="ARBA" id="ARBA00022837"/>
    </source>
</evidence>
<evidence type="ECO:0000256" key="2">
    <source>
        <dbReference type="ARBA" id="ARBA00008779"/>
    </source>
</evidence>
<dbReference type="OrthoDB" id="236884at2"/>
<dbReference type="InterPro" id="IPR035874">
    <property type="entry name" value="IDS"/>
</dbReference>
<evidence type="ECO:0000256" key="5">
    <source>
        <dbReference type="ARBA" id="ARBA00022801"/>
    </source>
</evidence>
<dbReference type="RefSeq" id="WP_007278017.1">
    <property type="nucleotide sequence ID" value="NZ_ABCK01000006.1"/>
</dbReference>